<dbReference type="Proteomes" id="UP000192359">
    <property type="component" value="Unassembled WGS sequence"/>
</dbReference>
<dbReference type="InterPro" id="IPR050712">
    <property type="entry name" value="NAD(P)H-dep_reductase"/>
</dbReference>
<dbReference type="Pfam" id="PF03358">
    <property type="entry name" value="FMN_red"/>
    <property type="match status" value="1"/>
</dbReference>
<evidence type="ECO:0000313" key="3">
    <source>
        <dbReference type="Proteomes" id="UP000192359"/>
    </source>
</evidence>
<evidence type="ECO:0000313" key="2">
    <source>
        <dbReference type="EMBL" id="ORC22099.1"/>
    </source>
</evidence>
<dbReference type="EMBL" id="LXWF01000011">
    <property type="protein sequence ID" value="ORC22099.1"/>
    <property type="molecule type" value="Genomic_DNA"/>
</dbReference>
<dbReference type="GO" id="GO:0005829">
    <property type="term" value="C:cytosol"/>
    <property type="evidence" value="ECO:0007669"/>
    <property type="project" value="TreeGrafter"/>
</dbReference>
<proteinExistence type="predicted"/>
<dbReference type="PANTHER" id="PTHR30543">
    <property type="entry name" value="CHROMATE REDUCTASE"/>
    <property type="match status" value="1"/>
</dbReference>
<dbReference type="PANTHER" id="PTHR30543:SF21">
    <property type="entry name" value="NAD(P)H-DEPENDENT FMN REDUCTASE LOT6"/>
    <property type="match status" value="1"/>
</dbReference>
<feature type="domain" description="NADPH-dependent FMN reductase-like" evidence="1">
    <location>
        <begin position="3"/>
        <end position="125"/>
    </location>
</feature>
<dbReference type="OrthoDB" id="9812295at2"/>
<dbReference type="InterPro" id="IPR005025">
    <property type="entry name" value="FMN_Rdtase-like_dom"/>
</dbReference>
<protein>
    <recommendedName>
        <fullName evidence="1">NADPH-dependent FMN reductase-like domain-containing protein</fullName>
    </recommendedName>
</protein>
<comment type="caution">
    <text evidence="2">The sequence shown here is derived from an EMBL/GenBank/DDBJ whole genome shotgun (WGS) entry which is preliminary data.</text>
</comment>
<accession>A0A1Y1RQT9</accession>
<gene>
    <name evidence="2" type="ORF">A7979_00885</name>
</gene>
<dbReference type="GO" id="GO:0016491">
    <property type="term" value="F:oxidoreductase activity"/>
    <property type="evidence" value="ECO:0007669"/>
    <property type="project" value="InterPro"/>
</dbReference>
<organism evidence="2 3">
    <name type="scientific">Rothia nasimurium</name>
    <dbReference type="NCBI Taxonomy" id="85336"/>
    <lineage>
        <taxon>Bacteria</taxon>
        <taxon>Bacillati</taxon>
        <taxon>Actinomycetota</taxon>
        <taxon>Actinomycetes</taxon>
        <taxon>Micrococcales</taxon>
        <taxon>Micrococcaceae</taxon>
        <taxon>Rothia</taxon>
    </lineage>
</organism>
<dbReference type="SUPFAM" id="SSF52218">
    <property type="entry name" value="Flavoproteins"/>
    <property type="match status" value="1"/>
</dbReference>
<dbReference type="GO" id="GO:0010181">
    <property type="term" value="F:FMN binding"/>
    <property type="evidence" value="ECO:0007669"/>
    <property type="project" value="TreeGrafter"/>
</dbReference>
<evidence type="ECO:0000259" key="1">
    <source>
        <dbReference type="Pfam" id="PF03358"/>
    </source>
</evidence>
<dbReference type="Gene3D" id="3.40.50.360">
    <property type="match status" value="1"/>
</dbReference>
<keyword evidence="3" id="KW-1185">Reference proteome</keyword>
<sequence length="185" mass="20139">MARIGIILGSTRPHRVSPAIGQWALSHLASGSANTYEIIDLRDHSLPFYDEPLPPRAAGGNYQHEHTQAWAQFVSGFDGFVVILPEYNGNMPAVLKNALDYLFVEWKGKPITYISFGGRAGMGSAAGFEAATGGWGFTLLPTHINIRMSRSFFNEAGELVDADAHFAEHLPALRAIDADLSQAVR</sequence>
<reference evidence="2 3" key="1">
    <citation type="submission" date="2016-05" db="EMBL/GenBank/DDBJ databases">
        <title>Draft genome sequence of a porcine commensal Rothia nasimurium.</title>
        <authorList>
            <person name="Gaiser R.A."/>
            <person name="Van Baarlen P."/>
            <person name="Wells J.M."/>
        </authorList>
    </citation>
    <scope>NUCLEOTIDE SEQUENCE [LARGE SCALE GENOMIC DNA]</scope>
    <source>
        <strain evidence="2 3">PT-32</strain>
    </source>
</reference>
<dbReference type="RefSeq" id="WP_083091154.1">
    <property type="nucleotide sequence ID" value="NZ_LXWF01000011.1"/>
</dbReference>
<dbReference type="InterPro" id="IPR029039">
    <property type="entry name" value="Flavoprotein-like_sf"/>
</dbReference>
<dbReference type="AlphaFoldDB" id="A0A1Y1RQT9"/>
<name>A0A1Y1RQT9_9MICC</name>